<organism evidence="1 2">
    <name type="scientific">Cohnella cellulosilytica</name>
    <dbReference type="NCBI Taxonomy" id="986710"/>
    <lineage>
        <taxon>Bacteria</taxon>
        <taxon>Bacillati</taxon>
        <taxon>Bacillota</taxon>
        <taxon>Bacilli</taxon>
        <taxon>Bacillales</taxon>
        <taxon>Paenibacillaceae</taxon>
        <taxon>Cohnella</taxon>
    </lineage>
</organism>
<sequence>MSYDCRNTTLLRLFVNTVSSSGIVQLGDGGNTEMSSWAIAVQRAVANFEDDEFFFESYPIFYLPKLVPAAEVPVSFKSESPWPTQHVGCVRSLGVSSSSTLRVGCSGPVEGVSRIKHIRHFNQPGYPLKNGDESP</sequence>
<dbReference type="InterPro" id="IPR024496">
    <property type="entry name" value="Spore_germ_GerPE"/>
</dbReference>
<dbReference type="Proteomes" id="UP001596378">
    <property type="component" value="Unassembled WGS sequence"/>
</dbReference>
<dbReference type="RefSeq" id="WP_378051234.1">
    <property type="nucleotide sequence ID" value="NZ_JBHMDN010000033.1"/>
</dbReference>
<comment type="caution">
    <text evidence="1">The sequence shown here is derived from an EMBL/GenBank/DDBJ whole genome shotgun (WGS) entry which is preliminary data.</text>
</comment>
<keyword evidence="2" id="KW-1185">Reference proteome</keyword>
<gene>
    <name evidence="1" type="ORF">ACFQMJ_02770</name>
</gene>
<proteinExistence type="predicted"/>
<protein>
    <submittedName>
        <fullName evidence="1">Spore germination protein GerPE</fullName>
    </submittedName>
</protein>
<dbReference type="Pfam" id="PF10970">
    <property type="entry name" value="GerPE"/>
    <property type="match status" value="1"/>
</dbReference>
<evidence type="ECO:0000313" key="1">
    <source>
        <dbReference type="EMBL" id="MFC7147447.1"/>
    </source>
</evidence>
<dbReference type="EMBL" id="JBHTAI010000002">
    <property type="protein sequence ID" value="MFC7147447.1"/>
    <property type="molecule type" value="Genomic_DNA"/>
</dbReference>
<reference evidence="2" key="1">
    <citation type="journal article" date="2019" name="Int. J. Syst. Evol. Microbiol.">
        <title>The Global Catalogue of Microorganisms (GCM) 10K type strain sequencing project: providing services to taxonomists for standard genome sequencing and annotation.</title>
        <authorList>
            <consortium name="The Broad Institute Genomics Platform"/>
            <consortium name="The Broad Institute Genome Sequencing Center for Infectious Disease"/>
            <person name="Wu L."/>
            <person name="Ma J."/>
        </authorList>
    </citation>
    <scope>NUCLEOTIDE SEQUENCE [LARGE SCALE GENOMIC DNA]</scope>
    <source>
        <strain evidence="2">KCTC 12907</strain>
    </source>
</reference>
<evidence type="ECO:0000313" key="2">
    <source>
        <dbReference type="Proteomes" id="UP001596378"/>
    </source>
</evidence>
<accession>A0ABW2F7I7</accession>
<name>A0ABW2F7I7_9BACL</name>